<evidence type="ECO:0000256" key="1">
    <source>
        <dbReference type="SAM" id="MobiDB-lite"/>
    </source>
</evidence>
<dbReference type="InterPro" id="IPR036249">
    <property type="entry name" value="Thioredoxin-like_sf"/>
</dbReference>
<sequence length="244" mass="27444">MADVNAHSGFIAPNDDASNAAWPSRGSAGRSNGKGKGKASSEDDGEEDEDGEISDSELMDQLEAELDQEDSGFNMDAFREKRMAQLREELDARQPSMQRESSLRGRYTEFKNERDIIQLTAKEKFAVVHFAHRDFRRCKIMDRHLETIAPQQTSTVFLKIFVENAPFLVEKLQVKVLPCVICFVDGVTKDRLIGFEELGNKDSFGTKALEFRLQQGGVLEKRETSILGYPSVTQAKTADDVDDW</sequence>
<dbReference type="Proteomes" id="UP000027361">
    <property type="component" value="Unassembled WGS sequence"/>
</dbReference>
<dbReference type="CDD" id="cd02989">
    <property type="entry name" value="Phd_like_TxnDC9"/>
    <property type="match status" value="1"/>
</dbReference>
<comment type="caution">
    <text evidence="2">The sequence shown here is derived from an EMBL/GenBank/DDBJ whole genome shotgun (WGS) entry which is preliminary data.</text>
</comment>
<organism evidence="2 3">
    <name type="scientific">Tilletiaria anomala (strain ATCC 24038 / CBS 436.72 / UBC 951)</name>
    <dbReference type="NCBI Taxonomy" id="1037660"/>
    <lineage>
        <taxon>Eukaryota</taxon>
        <taxon>Fungi</taxon>
        <taxon>Dikarya</taxon>
        <taxon>Basidiomycota</taxon>
        <taxon>Ustilaginomycotina</taxon>
        <taxon>Exobasidiomycetes</taxon>
        <taxon>Georgefischeriales</taxon>
        <taxon>Tilletiariaceae</taxon>
        <taxon>Tilletiaria</taxon>
    </lineage>
</organism>
<dbReference type="Gene3D" id="3.40.30.10">
    <property type="entry name" value="Glutaredoxin"/>
    <property type="match status" value="1"/>
</dbReference>
<dbReference type="SUPFAM" id="SSF52833">
    <property type="entry name" value="Thioredoxin-like"/>
    <property type="match status" value="1"/>
</dbReference>
<evidence type="ECO:0000313" key="3">
    <source>
        <dbReference type="Proteomes" id="UP000027361"/>
    </source>
</evidence>
<reference evidence="2 3" key="1">
    <citation type="submission" date="2014-05" db="EMBL/GenBank/DDBJ databases">
        <title>Draft genome sequence of a rare smut relative, Tilletiaria anomala UBC 951.</title>
        <authorList>
            <consortium name="DOE Joint Genome Institute"/>
            <person name="Toome M."/>
            <person name="Kuo A."/>
            <person name="Henrissat B."/>
            <person name="Lipzen A."/>
            <person name="Tritt A."/>
            <person name="Yoshinaga Y."/>
            <person name="Zane M."/>
            <person name="Barry K."/>
            <person name="Grigoriev I.V."/>
            <person name="Spatafora J.W."/>
            <person name="Aimea M.C."/>
        </authorList>
    </citation>
    <scope>NUCLEOTIDE SEQUENCE [LARGE SCALE GENOMIC DNA]</scope>
    <source>
        <strain evidence="2 3">UBC 951</strain>
    </source>
</reference>
<feature type="region of interest" description="Disordered" evidence="1">
    <location>
        <begin position="1"/>
        <end position="58"/>
    </location>
</feature>
<dbReference type="OMA" id="IDQEMNK"/>
<dbReference type="FunCoup" id="A0A066W314">
    <property type="interactions" value="634"/>
</dbReference>
<protein>
    <submittedName>
        <fullName evidence="2">Thioredoxin-like protein</fullName>
    </submittedName>
</protein>
<dbReference type="OrthoDB" id="10257948at2759"/>
<dbReference type="GeneID" id="25264469"/>
<keyword evidence="3" id="KW-1185">Reference proteome</keyword>
<dbReference type="InParanoid" id="A0A066W314"/>
<evidence type="ECO:0000313" key="2">
    <source>
        <dbReference type="EMBL" id="KDN45474.1"/>
    </source>
</evidence>
<proteinExistence type="predicted"/>
<feature type="compositionally biased region" description="Acidic residues" evidence="1">
    <location>
        <begin position="42"/>
        <end position="58"/>
    </location>
</feature>
<dbReference type="EMBL" id="JMSN01000042">
    <property type="protein sequence ID" value="KDN45474.1"/>
    <property type="molecule type" value="Genomic_DNA"/>
</dbReference>
<accession>A0A066W314</accession>
<dbReference type="PANTHER" id="PTHR21148">
    <property type="entry name" value="THIOREDOXIN DOMAIN-CONTAINING PROTEIN 9"/>
    <property type="match status" value="1"/>
</dbReference>
<name>A0A066W314_TILAU</name>
<dbReference type="STRING" id="1037660.A0A066W314"/>
<dbReference type="RefSeq" id="XP_013243207.1">
    <property type="nucleotide sequence ID" value="XM_013387753.1"/>
</dbReference>
<gene>
    <name evidence="2" type="ORF">K437DRAFT_256593</name>
</gene>
<dbReference type="AlphaFoldDB" id="A0A066W314"/>
<dbReference type="HOGENOM" id="CLU_072378_0_1_1"/>